<gene>
    <name evidence="1" type="primary">XRI1</name>
    <name evidence="1" type="ORF">AXF42_Ash006574</name>
</gene>
<evidence type="ECO:0000313" key="2">
    <source>
        <dbReference type="Proteomes" id="UP000236161"/>
    </source>
</evidence>
<name>A0A2I0AZH4_9ASPA</name>
<dbReference type="InterPro" id="IPR039933">
    <property type="entry name" value="XRI1"/>
</dbReference>
<dbReference type="EMBL" id="KZ451935">
    <property type="protein sequence ID" value="PKA60939.1"/>
    <property type="molecule type" value="Genomic_DNA"/>
</dbReference>
<protein>
    <submittedName>
        <fullName evidence="1">Protein XRI1</fullName>
    </submittedName>
</protein>
<dbReference type="PANTHER" id="PTHR33385:SF4">
    <property type="entry name" value="PROTEIN XRI1"/>
    <property type="match status" value="1"/>
</dbReference>
<keyword evidence="2" id="KW-1185">Reference proteome</keyword>
<organism evidence="1 2">
    <name type="scientific">Apostasia shenzhenica</name>
    <dbReference type="NCBI Taxonomy" id="1088818"/>
    <lineage>
        <taxon>Eukaryota</taxon>
        <taxon>Viridiplantae</taxon>
        <taxon>Streptophyta</taxon>
        <taxon>Embryophyta</taxon>
        <taxon>Tracheophyta</taxon>
        <taxon>Spermatophyta</taxon>
        <taxon>Magnoliopsida</taxon>
        <taxon>Liliopsida</taxon>
        <taxon>Asparagales</taxon>
        <taxon>Orchidaceae</taxon>
        <taxon>Apostasioideae</taxon>
        <taxon>Apostasia</taxon>
    </lineage>
</organism>
<dbReference type="Proteomes" id="UP000236161">
    <property type="component" value="Unassembled WGS sequence"/>
</dbReference>
<dbReference type="GO" id="GO:0007143">
    <property type="term" value="P:female meiotic nuclear division"/>
    <property type="evidence" value="ECO:0007669"/>
    <property type="project" value="InterPro"/>
</dbReference>
<reference evidence="1 2" key="1">
    <citation type="journal article" date="2017" name="Nature">
        <title>The Apostasia genome and the evolution of orchids.</title>
        <authorList>
            <person name="Zhang G.Q."/>
            <person name="Liu K.W."/>
            <person name="Li Z."/>
            <person name="Lohaus R."/>
            <person name="Hsiao Y.Y."/>
            <person name="Niu S.C."/>
            <person name="Wang J.Y."/>
            <person name="Lin Y.C."/>
            <person name="Xu Q."/>
            <person name="Chen L.J."/>
            <person name="Yoshida K."/>
            <person name="Fujiwara S."/>
            <person name="Wang Z.W."/>
            <person name="Zhang Y.Q."/>
            <person name="Mitsuda N."/>
            <person name="Wang M."/>
            <person name="Liu G.H."/>
            <person name="Pecoraro L."/>
            <person name="Huang H.X."/>
            <person name="Xiao X.J."/>
            <person name="Lin M."/>
            <person name="Wu X.Y."/>
            <person name="Wu W.L."/>
            <person name="Chen Y.Y."/>
            <person name="Chang S.B."/>
            <person name="Sakamoto S."/>
            <person name="Ohme-Takagi M."/>
            <person name="Yagi M."/>
            <person name="Zeng S.J."/>
            <person name="Shen C.Y."/>
            <person name="Yeh C.M."/>
            <person name="Luo Y.B."/>
            <person name="Tsai W.C."/>
            <person name="Van de Peer Y."/>
            <person name="Liu Z.J."/>
        </authorList>
    </citation>
    <scope>NUCLEOTIDE SEQUENCE [LARGE SCALE GENOMIC DNA]</scope>
    <source>
        <strain evidence="2">cv. Shenzhen</strain>
        <tissue evidence="1">Stem</tissue>
    </source>
</reference>
<accession>A0A2I0AZH4</accession>
<dbReference type="PANTHER" id="PTHR33385">
    <property type="entry name" value="PROTEIN XRI1"/>
    <property type="match status" value="1"/>
</dbReference>
<proteinExistence type="predicted"/>
<dbReference type="GO" id="GO:0007140">
    <property type="term" value="P:male meiotic nuclear division"/>
    <property type="evidence" value="ECO:0007669"/>
    <property type="project" value="InterPro"/>
</dbReference>
<dbReference type="AlphaFoldDB" id="A0A2I0AZH4"/>
<dbReference type="OrthoDB" id="1913204at2759"/>
<dbReference type="STRING" id="1088818.A0A2I0AZH4"/>
<sequence>MGTSDMWEWQEDDYYLMEDRRSGISHCLWDELHKTEGSLLYMLEEQTPIKDCTDFHCQNAQALENTNKLLEECRDSSQQKRRRMLHFPSECNENNFGSFHSSSVFLKSKEREDALIDEEPSTSVNDEWNADWVVGTPDGSCALNSEGWLDNCLNEGMIQCGTDETTEFVEDLNCVEKFVQQGHAPAEMETDLLQQGKASHARKASKGRRHIIRAATNLTTSIAYPFALIKPCGAEGDLTLKDINHRIHTPLSSRSKQMQEEIPLLHYPTSAFSGKPVVVKTKIHTEGGKGSITIMRTKG</sequence>
<evidence type="ECO:0000313" key="1">
    <source>
        <dbReference type="EMBL" id="PKA60939.1"/>
    </source>
</evidence>